<gene>
    <name evidence="12" type="ORF">NCGR_LOCUS36183</name>
</gene>
<dbReference type="PANTHER" id="PTHR36766">
    <property type="entry name" value="PLANT BROAD-SPECTRUM MILDEW RESISTANCE PROTEIN RPW8"/>
    <property type="match status" value="1"/>
</dbReference>
<dbReference type="SUPFAM" id="SSF52058">
    <property type="entry name" value="L domain-like"/>
    <property type="match status" value="1"/>
</dbReference>
<name>A0A811Q745_9POAL</name>
<dbReference type="InterPro" id="IPR055414">
    <property type="entry name" value="LRR_R13L4/SHOC2-like"/>
</dbReference>
<dbReference type="Gene3D" id="1.10.8.430">
    <property type="entry name" value="Helical domain of apoptotic protease-activating factors"/>
    <property type="match status" value="1"/>
</dbReference>
<dbReference type="GO" id="GO:0006952">
    <property type="term" value="P:defense response"/>
    <property type="evidence" value="ECO:0007669"/>
    <property type="project" value="UniProtKB-KW"/>
</dbReference>
<sequence length="1074" mass="122121">MAVVLDAFASYIQNMLTEMAKEEVDMLLGVSGEIDNLGTKLGDLKNFLADADRRNVTDQSVQPWVRELKDTMYDATDILDLCQLKAMERGSSSLAMGCLNPLLFCMRNPVFAHDIGSRIKKLNKRLDAIKERSATFSFINLGSYEDRSGKETTSRLANRETSAQLDRSSVVGEQIELDTRKLVEMLTEDPETTATHDKDNKSMVLAIVGIGGIGKTTLAQKIFNDDTINRVFTKKIWLSVNKDFSVAEILKRAIIESGGDHHAAGNAKATLQRILQNALDGHKTILVMDDVWNDQAWSDVLKTPFGNAAGHGSRVLVTTRHDLVARAMKAREPYHHVDKLDPKDAWSLLKKQVIRNEDEEPLIDMLEDIGMRIIEKCDCLPLAIKVMGGLLCKKMARRGDWEKVLNNAIWSVSQMPEELNYAIYLSYEDLHPSLKQCFLHYSLIPNKSTVFFVDDIVSMWISEGFVEGNSDELEELATEYYNELILRNLIEPDLLYVDRWVCNMHDVVRSFAQYMARDEALVAHKGKPDIGKLNSKKFIRLSLETEGSEAEELEWSSLQSQKSLRTLLVAGHIGIKAGDSLGTFPSLRTLHIDSTNFDVMAGSLCQLKHLRYFSITDPNTSRLPVNIGKMKFLQYISLDGCENLVKLPRGIEKLQQLRYLSLMGTNINFIPRGFYVLTNLRKIFGFPAHMDGDWCSLQVLEPLSRLMGLSIYGLENVLSSSFAAKARLGEKVHLSYLFLNCTSRLEDDGQLVREDEVFSEAEQQQIVEVFDELCPPPCLDVLEIEGFFGRWFPRWMRSIAAAPLENLRILTMDDLPCCTELPNGLCHLPCLELLQICRAPAIERVGLEFLQPQHDHHHTSQLAAVFPRLHNLTLTEMVEWEEWEWEENVQAMPLLEEFLLESCKLRCIPVGLASHARSLKKLYVHDVQHLNSLENLAAVVELEVYDNPDLMRIANFPKLWKLDISGCQKLKVLEGLPALQKLELTDYDMETLPIYLKDFKPTNLQIDCTLSLLTSIAAGKFSHEWDKFSHIQQVKAYANDGDIERKWYVLYTREPFNLETNVADRYSKSRNCFI</sequence>
<dbReference type="GO" id="GO:0051707">
    <property type="term" value="P:response to other organism"/>
    <property type="evidence" value="ECO:0007669"/>
    <property type="project" value="UniProtKB-ARBA"/>
</dbReference>
<dbReference type="InterPro" id="IPR032675">
    <property type="entry name" value="LRR_dom_sf"/>
</dbReference>
<dbReference type="InterPro" id="IPR042197">
    <property type="entry name" value="Apaf_helical"/>
</dbReference>
<organism evidence="12 13">
    <name type="scientific">Miscanthus lutarioriparius</name>
    <dbReference type="NCBI Taxonomy" id="422564"/>
    <lineage>
        <taxon>Eukaryota</taxon>
        <taxon>Viridiplantae</taxon>
        <taxon>Streptophyta</taxon>
        <taxon>Embryophyta</taxon>
        <taxon>Tracheophyta</taxon>
        <taxon>Spermatophyta</taxon>
        <taxon>Magnoliopsida</taxon>
        <taxon>Liliopsida</taxon>
        <taxon>Poales</taxon>
        <taxon>Poaceae</taxon>
        <taxon>PACMAD clade</taxon>
        <taxon>Panicoideae</taxon>
        <taxon>Andropogonodae</taxon>
        <taxon>Andropogoneae</taxon>
        <taxon>Saccharinae</taxon>
        <taxon>Miscanthus</taxon>
    </lineage>
</organism>
<evidence type="ECO:0000256" key="6">
    <source>
        <dbReference type="ARBA" id="ARBA00022840"/>
    </source>
</evidence>
<evidence type="ECO:0000256" key="3">
    <source>
        <dbReference type="ARBA" id="ARBA00022737"/>
    </source>
</evidence>
<accession>A0A811Q745</accession>
<evidence type="ECO:0000256" key="1">
    <source>
        <dbReference type="ARBA" id="ARBA00008894"/>
    </source>
</evidence>
<evidence type="ECO:0000313" key="12">
    <source>
        <dbReference type="EMBL" id="CAD6252532.1"/>
    </source>
</evidence>
<keyword evidence="3" id="KW-0677">Repeat</keyword>
<dbReference type="EMBL" id="CAJGYO010000009">
    <property type="protein sequence ID" value="CAD6252532.1"/>
    <property type="molecule type" value="Genomic_DNA"/>
</dbReference>
<keyword evidence="5" id="KW-0611">Plant defense</keyword>
<evidence type="ECO:0000259" key="11">
    <source>
        <dbReference type="Pfam" id="PF23598"/>
    </source>
</evidence>
<dbReference type="PRINTS" id="PR00364">
    <property type="entry name" value="DISEASERSIST"/>
</dbReference>
<proteinExistence type="inferred from homology"/>
<dbReference type="InterPro" id="IPR038005">
    <property type="entry name" value="RX-like_CC"/>
</dbReference>
<dbReference type="InterPro" id="IPR027417">
    <property type="entry name" value="P-loop_NTPase"/>
</dbReference>
<evidence type="ECO:0000256" key="2">
    <source>
        <dbReference type="ARBA" id="ARBA00022614"/>
    </source>
</evidence>
<comment type="similarity">
    <text evidence="1">Belongs to the disease resistance NB-LRR family.</text>
</comment>
<dbReference type="Gene3D" id="3.80.10.10">
    <property type="entry name" value="Ribonuclease Inhibitor"/>
    <property type="match status" value="1"/>
</dbReference>
<evidence type="ECO:0000259" key="9">
    <source>
        <dbReference type="Pfam" id="PF18052"/>
    </source>
</evidence>
<dbReference type="GO" id="GO:0043531">
    <property type="term" value="F:ADP binding"/>
    <property type="evidence" value="ECO:0007669"/>
    <property type="project" value="InterPro"/>
</dbReference>
<dbReference type="PANTHER" id="PTHR36766:SF36">
    <property type="entry name" value="AAA+ ATPASE DOMAIN-CONTAINING PROTEIN"/>
    <property type="match status" value="1"/>
</dbReference>
<comment type="caution">
    <text evidence="12">The sequence shown here is derived from an EMBL/GenBank/DDBJ whole genome shotgun (WGS) entry which is preliminary data.</text>
</comment>
<dbReference type="Pfam" id="PF23559">
    <property type="entry name" value="WHD_DRP"/>
    <property type="match status" value="1"/>
</dbReference>
<keyword evidence="6" id="KW-0067">ATP-binding</keyword>
<dbReference type="InterPro" id="IPR058922">
    <property type="entry name" value="WHD_DRP"/>
</dbReference>
<dbReference type="Gene3D" id="1.20.5.4130">
    <property type="match status" value="1"/>
</dbReference>
<dbReference type="Proteomes" id="UP000604825">
    <property type="component" value="Unassembled WGS sequence"/>
</dbReference>
<dbReference type="Pfam" id="PF18052">
    <property type="entry name" value="Rx_N"/>
    <property type="match status" value="1"/>
</dbReference>
<dbReference type="Pfam" id="PF00931">
    <property type="entry name" value="NB-ARC"/>
    <property type="match status" value="1"/>
</dbReference>
<keyword evidence="13" id="KW-1185">Reference proteome</keyword>
<dbReference type="Gene3D" id="3.40.50.300">
    <property type="entry name" value="P-loop containing nucleotide triphosphate hydrolases"/>
    <property type="match status" value="1"/>
</dbReference>
<keyword evidence="4" id="KW-0547">Nucleotide-binding</keyword>
<dbReference type="OrthoDB" id="762143at2759"/>
<evidence type="ECO:0000259" key="10">
    <source>
        <dbReference type="Pfam" id="PF23559"/>
    </source>
</evidence>
<evidence type="ECO:0000256" key="7">
    <source>
        <dbReference type="ARBA" id="ARBA00023054"/>
    </source>
</evidence>
<feature type="domain" description="NB-ARC" evidence="8">
    <location>
        <begin position="199"/>
        <end position="358"/>
    </location>
</feature>
<reference evidence="12" key="1">
    <citation type="submission" date="2020-10" db="EMBL/GenBank/DDBJ databases">
        <authorList>
            <person name="Han B."/>
            <person name="Lu T."/>
            <person name="Zhao Q."/>
            <person name="Huang X."/>
            <person name="Zhao Y."/>
        </authorList>
    </citation>
    <scope>NUCLEOTIDE SEQUENCE</scope>
</reference>
<dbReference type="CDD" id="cd14798">
    <property type="entry name" value="RX-CC_like"/>
    <property type="match status" value="1"/>
</dbReference>
<dbReference type="Gene3D" id="1.10.10.10">
    <property type="entry name" value="Winged helix-like DNA-binding domain superfamily/Winged helix DNA-binding domain"/>
    <property type="match status" value="1"/>
</dbReference>
<dbReference type="AlphaFoldDB" id="A0A811Q745"/>
<evidence type="ECO:0000259" key="8">
    <source>
        <dbReference type="Pfam" id="PF00931"/>
    </source>
</evidence>
<keyword evidence="7" id="KW-0175">Coiled coil</keyword>
<feature type="domain" description="Disease resistance N-terminal" evidence="9">
    <location>
        <begin position="11"/>
        <end position="91"/>
    </location>
</feature>
<dbReference type="Pfam" id="PF23598">
    <property type="entry name" value="LRR_14"/>
    <property type="match status" value="1"/>
</dbReference>
<feature type="domain" description="Disease resistance protein winged helix" evidence="10">
    <location>
        <begin position="448"/>
        <end position="512"/>
    </location>
</feature>
<feature type="domain" description="Disease resistance R13L4/SHOC-2-like LRR" evidence="11">
    <location>
        <begin position="576"/>
        <end position="939"/>
    </location>
</feature>
<dbReference type="InterPro" id="IPR036388">
    <property type="entry name" value="WH-like_DNA-bd_sf"/>
</dbReference>
<keyword evidence="2" id="KW-0433">Leucine-rich repeat</keyword>
<dbReference type="InterPro" id="IPR041118">
    <property type="entry name" value="Rx_N"/>
</dbReference>
<dbReference type="SUPFAM" id="SSF52540">
    <property type="entry name" value="P-loop containing nucleoside triphosphate hydrolases"/>
    <property type="match status" value="1"/>
</dbReference>
<dbReference type="GO" id="GO:0005524">
    <property type="term" value="F:ATP binding"/>
    <property type="evidence" value="ECO:0007669"/>
    <property type="project" value="UniProtKB-KW"/>
</dbReference>
<protein>
    <submittedName>
        <fullName evidence="12">Uncharacterized protein</fullName>
    </submittedName>
</protein>
<evidence type="ECO:0000313" key="13">
    <source>
        <dbReference type="Proteomes" id="UP000604825"/>
    </source>
</evidence>
<evidence type="ECO:0000256" key="5">
    <source>
        <dbReference type="ARBA" id="ARBA00022821"/>
    </source>
</evidence>
<evidence type="ECO:0000256" key="4">
    <source>
        <dbReference type="ARBA" id="ARBA00022741"/>
    </source>
</evidence>
<dbReference type="InterPro" id="IPR002182">
    <property type="entry name" value="NB-ARC"/>
</dbReference>